<sequence>MKRKLSILSAVICVLGLMLTGCAKETEKADNGTSGYYNSSLPETFSYDVTIEQIGEDIDQYIDEHDMGIKRDTEEYAEFLNEFCFSDFSDLTDTTKRFYEAYASVYLSDPTVQSTDDAFADRTIGEIRQENQEASNKIIEAAEDK</sequence>
<name>A0A5M9HXF5_9FIRM</name>
<evidence type="ECO:0000313" key="3">
    <source>
        <dbReference type="Proteomes" id="UP000322025"/>
    </source>
</evidence>
<gene>
    <name evidence="2" type="ORF">FNY66_08200</name>
</gene>
<protein>
    <recommendedName>
        <fullName evidence="4">DUF4296 domain-containing protein</fullName>
    </recommendedName>
</protein>
<evidence type="ECO:0008006" key="4">
    <source>
        <dbReference type="Google" id="ProtNLM"/>
    </source>
</evidence>
<dbReference type="Proteomes" id="UP000322025">
    <property type="component" value="Unassembled WGS sequence"/>
</dbReference>
<accession>A0A5M9HXF5</accession>
<feature type="signal peptide" evidence="1">
    <location>
        <begin position="1"/>
        <end position="23"/>
    </location>
</feature>
<feature type="chain" id="PRO_5024406050" description="DUF4296 domain-containing protein" evidence="1">
    <location>
        <begin position="24"/>
        <end position="145"/>
    </location>
</feature>
<evidence type="ECO:0000313" key="2">
    <source>
        <dbReference type="EMBL" id="KAA8501327.1"/>
    </source>
</evidence>
<dbReference type="AlphaFoldDB" id="A0A5M9HXF5"/>
<evidence type="ECO:0000256" key="1">
    <source>
        <dbReference type="SAM" id="SignalP"/>
    </source>
</evidence>
<reference evidence="2" key="1">
    <citation type="submission" date="2019-07" db="EMBL/GenBank/DDBJ databases">
        <authorList>
            <person name="Wongkuna S."/>
            <person name="Scaria J."/>
        </authorList>
    </citation>
    <scope>NUCLEOTIDE SEQUENCE [LARGE SCALE GENOMIC DNA]</scope>
    <source>
        <strain evidence="2">SW178</strain>
    </source>
</reference>
<keyword evidence="3" id="KW-1185">Reference proteome</keyword>
<dbReference type="RefSeq" id="WP_150310812.1">
    <property type="nucleotide sequence ID" value="NZ_VMSO01000009.1"/>
</dbReference>
<keyword evidence="1" id="KW-0732">Signal</keyword>
<comment type="caution">
    <text evidence="2">The sequence shown here is derived from an EMBL/GenBank/DDBJ whole genome shotgun (WGS) entry which is preliminary data.</text>
</comment>
<dbReference type="PROSITE" id="PS51257">
    <property type="entry name" value="PROKAR_LIPOPROTEIN"/>
    <property type="match status" value="1"/>
</dbReference>
<proteinExistence type="predicted"/>
<organism evidence="2 3">
    <name type="scientific">Mediterraneibacter catenae</name>
    <dbReference type="NCBI Taxonomy" id="2594882"/>
    <lineage>
        <taxon>Bacteria</taxon>
        <taxon>Bacillati</taxon>
        <taxon>Bacillota</taxon>
        <taxon>Clostridia</taxon>
        <taxon>Lachnospirales</taxon>
        <taxon>Lachnospiraceae</taxon>
        <taxon>Mediterraneibacter</taxon>
    </lineage>
</organism>
<dbReference type="EMBL" id="VMSO01000009">
    <property type="protein sequence ID" value="KAA8501327.1"/>
    <property type="molecule type" value="Genomic_DNA"/>
</dbReference>